<feature type="transmembrane region" description="Helical" evidence="1">
    <location>
        <begin position="39"/>
        <end position="57"/>
    </location>
</feature>
<evidence type="ECO:0000256" key="1">
    <source>
        <dbReference type="SAM" id="Phobius"/>
    </source>
</evidence>
<dbReference type="EMBL" id="CDRZ01000263">
    <property type="protein sequence ID" value="CEO89911.1"/>
    <property type="molecule type" value="Genomic_DNA"/>
</dbReference>
<feature type="transmembrane region" description="Helical" evidence="1">
    <location>
        <begin position="153"/>
        <end position="171"/>
    </location>
</feature>
<proteinExistence type="predicted"/>
<feature type="transmembrane region" description="Helical" evidence="1">
    <location>
        <begin position="177"/>
        <end position="201"/>
    </location>
</feature>
<keyword evidence="1" id="KW-0812">Transmembrane</keyword>
<evidence type="ECO:0000313" key="2">
    <source>
        <dbReference type="EMBL" id="CEO89911.1"/>
    </source>
</evidence>
<accession>A0A0B7MPH1</accession>
<keyword evidence="1" id="KW-0472">Membrane</keyword>
<gene>
    <name evidence="2" type="ORF">SSCH_640010</name>
</gene>
<keyword evidence="1" id="KW-1133">Transmembrane helix</keyword>
<sequence length="218" mass="24940">MFLKIFQLIKSLFVVSVAEQYKREFVLTVNEINVRRVKVTAITFIILEGILIIISLVKNKSDFFKQPDVYYSGMYVLLFIASILYLLVFIKLGKNIPASGTLIQVIGISFTCLLLYWCVGIALLDQLSYGQIIVYIVALISIAAVPFFSPLTVLLIFFSAQVLFIAFMPYFQQSTEILYGNYINSTAFLIIAWVISCIRYISYVEDFEHKKNNTGKER</sequence>
<dbReference type="Proteomes" id="UP000046155">
    <property type="component" value="Unassembled WGS sequence"/>
</dbReference>
<feature type="transmembrane region" description="Helical" evidence="1">
    <location>
        <begin position="69"/>
        <end position="90"/>
    </location>
</feature>
<name>A0A0B7MPH1_9FIRM</name>
<evidence type="ECO:0000313" key="3">
    <source>
        <dbReference type="Proteomes" id="UP000046155"/>
    </source>
</evidence>
<keyword evidence="3" id="KW-1185">Reference proteome</keyword>
<protein>
    <submittedName>
        <fullName evidence="2">Putative membrane-bound protein with a GGDEF domain</fullName>
    </submittedName>
</protein>
<organism evidence="2 3">
    <name type="scientific">Syntrophaceticus schinkii</name>
    <dbReference type="NCBI Taxonomy" id="499207"/>
    <lineage>
        <taxon>Bacteria</taxon>
        <taxon>Bacillati</taxon>
        <taxon>Bacillota</taxon>
        <taxon>Clostridia</taxon>
        <taxon>Thermoanaerobacterales</taxon>
        <taxon>Thermoanaerobacterales Family III. Incertae Sedis</taxon>
        <taxon>Syntrophaceticus</taxon>
    </lineage>
</organism>
<feature type="transmembrane region" description="Helical" evidence="1">
    <location>
        <begin position="102"/>
        <end position="123"/>
    </location>
</feature>
<reference evidence="3" key="1">
    <citation type="submission" date="2015-01" db="EMBL/GenBank/DDBJ databases">
        <authorList>
            <person name="Manzoor Shahid"/>
            <person name="Zubair Saima"/>
        </authorList>
    </citation>
    <scope>NUCLEOTIDE SEQUENCE [LARGE SCALE GENOMIC DNA]</scope>
    <source>
        <strain evidence="3">Sp3</strain>
    </source>
</reference>
<feature type="transmembrane region" description="Helical" evidence="1">
    <location>
        <begin position="129"/>
        <end position="148"/>
    </location>
</feature>
<dbReference type="AlphaFoldDB" id="A0A0B7MPH1"/>